<keyword evidence="5" id="KW-1185">Reference proteome</keyword>
<keyword evidence="1" id="KW-0472">Membrane</keyword>
<gene>
    <name evidence="2" type="ORF">C8R14_10514</name>
    <name evidence="3" type="ORF">SAMN05216339_10394</name>
</gene>
<dbReference type="AlphaFoldDB" id="A0A1G4W8H2"/>
<evidence type="ECO:0000256" key="1">
    <source>
        <dbReference type="SAM" id="Phobius"/>
    </source>
</evidence>
<evidence type="ECO:0000313" key="4">
    <source>
        <dbReference type="Proteomes" id="UP000183926"/>
    </source>
</evidence>
<dbReference type="Proteomes" id="UP000247780">
    <property type="component" value="Unassembled WGS sequence"/>
</dbReference>
<keyword evidence="1" id="KW-1133">Transmembrane helix</keyword>
<dbReference type="OMA" id="AWRRAFQ"/>
<dbReference type="RefSeq" id="WP_011634049.1">
    <property type="nucleotide sequence ID" value="NZ_FMTW01000012.1"/>
</dbReference>
<proteinExistence type="predicted"/>
<reference evidence="2 5" key="2">
    <citation type="submission" date="2018-04" db="EMBL/GenBank/DDBJ databases">
        <title>Active sludge and wastewater microbial communities from Klosterneuburg, Austria.</title>
        <authorList>
            <person name="Wagner M."/>
        </authorList>
    </citation>
    <scope>NUCLEOTIDE SEQUENCE [LARGE SCALE GENOMIC DNA]</scope>
    <source>
        <strain evidence="2 5">Nm 57</strain>
    </source>
</reference>
<evidence type="ECO:0000313" key="3">
    <source>
        <dbReference type="EMBL" id="SFU50447.1"/>
    </source>
</evidence>
<organism evidence="3 4">
    <name type="scientific">Nitrosomonas eutropha</name>
    <dbReference type="NCBI Taxonomy" id="916"/>
    <lineage>
        <taxon>Bacteria</taxon>
        <taxon>Pseudomonadati</taxon>
        <taxon>Pseudomonadota</taxon>
        <taxon>Betaproteobacteria</taxon>
        <taxon>Nitrosomonadales</taxon>
        <taxon>Nitrosomonadaceae</taxon>
        <taxon>Nitrosomonas</taxon>
    </lineage>
</organism>
<reference evidence="3 4" key="1">
    <citation type="submission" date="2016-10" db="EMBL/GenBank/DDBJ databases">
        <authorList>
            <person name="de Groot N.N."/>
        </authorList>
    </citation>
    <scope>NUCLEOTIDE SEQUENCE [LARGE SCALE GENOMIC DNA]</scope>
    <source>
        <strain evidence="3 4">Nm24</strain>
    </source>
</reference>
<dbReference type="Pfam" id="PF09838">
    <property type="entry name" value="DUF2065"/>
    <property type="match status" value="1"/>
</dbReference>
<accession>A0A1G4W8H2</accession>
<evidence type="ECO:0008006" key="6">
    <source>
        <dbReference type="Google" id="ProtNLM"/>
    </source>
</evidence>
<dbReference type="Proteomes" id="UP000183926">
    <property type="component" value="Unassembled WGS sequence"/>
</dbReference>
<dbReference type="OrthoDB" id="9182237at2"/>
<dbReference type="InterPro" id="IPR019201">
    <property type="entry name" value="DUF2065"/>
</dbReference>
<evidence type="ECO:0000313" key="2">
    <source>
        <dbReference type="EMBL" id="PXV83411.1"/>
    </source>
</evidence>
<sequence length="61" mass="6949">MWDTFLKAIALMLILEGIFPFSSPGAWREVFQKLLQLNDGQIRFMGLSTMLTGLIILYLVS</sequence>
<evidence type="ECO:0000313" key="5">
    <source>
        <dbReference type="Proteomes" id="UP000247780"/>
    </source>
</evidence>
<feature type="transmembrane region" description="Helical" evidence="1">
    <location>
        <begin position="44"/>
        <end position="60"/>
    </location>
</feature>
<dbReference type="PANTHER" id="PTHR38602">
    <property type="entry name" value="INNER MEMBRANE PROTEIN-RELATED"/>
    <property type="match status" value="1"/>
</dbReference>
<keyword evidence="1" id="KW-0812">Transmembrane</keyword>
<dbReference type="PANTHER" id="PTHR38602:SF1">
    <property type="entry name" value="INNER MEMBRANE PROTEIN"/>
    <property type="match status" value="1"/>
</dbReference>
<dbReference type="EMBL" id="QICQ01000005">
    <property type="protein sequence ID" value="PXV83411.1"/>
    <property type="molecule type" value="Genomic_DNA"/>
</dbReference>
<name>A0A1G4W8H2_9PROT</name>
<protein>
    <recommendedName>
        <fullName evidence="6">DUF2065 domain-containing protein</fullName>
    </recommendedName>
</protein>
<dbReference type="EMBL" id="FPBL01000003">
    <property type="protein sequence ID" value="SFU50447.1"/>
    <property type="molecule type" value="Genomic_DNA"/>
</dbReference>